<reference evidence="10 11" key="1">
    <citation type="submission" date="2018-08" db="EMBL/GenBank/DDBJ databases">
        <title>Parvularcula sp. SM1705, isolated from surface water of the South Sea China.</title>
        <authorList>
            <person name="Sun L."/>
        </authorList>
    </citation>
    <scope>NUCLEOTIDE SEQUENCE [LARGE SCALE GENOMIC DNA]</scope>
    <source>
        <strain evidence="10 11">SM1705</strain>
    </source>
</reference>
<comment type="similarity">
    <text evidence="5 6">Belongs to the XseA family.</text>
</comment>
<dbReference type="GO" id="GO:0005737">
    <property type="term" value="C:cytoplasm"/>
    <property type="evidence" value="ECO:0007669"/>
    <property type="project" value="UniProtKB-SubCell"/>
</dbReference>
<keyword evidence="1 5" id="KW-0963">Cytoplasm</keyword>
<evidence type="ECO:0000256" key="2">
    <source>
        <dbReference type="ARBA" id="ARBA00022722"/>
    </source>
</evidence>
<dbReference type="GO" id="GO:0008855">
    <property type="term" value="F:exodeoxyribonuclease VII activity"/>
    <property type="evidence" value="ECO:0007669"/>
    <property type="project" value="UniProtKB-UniRule"/>
</dbReference>
<evidence type="ECO:0000256" key="3">
    <source>
        <dbReference type="ARBA" id="ARBA00022801"/>
    </source>
</evidence>
<comment type="function">
    <text evidence="5">Bidirectionally degrades single-stranded DNA into large acid-insoluble oligonucleotides, which are then degraded further into small acid-soluble oligonucleotides.</text>
</comment>
<comment type="catalytic activity">
    <reaction evidence="5 6">
        <text>Exonucleolytic cleavage in either 5'- to 3'- or 3'- to 5'-direction to yield nucleoside 5'-phosphates.</text>
        <dbReference type="EC" id="3.1.11.6"/>
    </reaction>
</comment>
<comment type="subunit">
    <text evidence="5">Heterooligomer composed of large and small subunits.</text>
</comment>
<protein>
    <recommendedName>
        <fullName evidence="5">Exodeoxyribonuclease 7 large subunit</fullName>
        <ecNumber evidence="5">3.1.11.6</ecNumber>
    </recommendedName>
    <alternativeName>
        <fullName evidence="5">Exodeoxyribonuclease VII large subunit</fullName>
        <shortName evidence="5">Exonuclease VII large subunit</shortName>
    </alternativeName>
</protein>
<dbReference type="HAMAP" id="MF_00378">
    <property type="entry name" value="Exonuc_7_L"/>
    <property type="match status" value="1"/>
</dbReference>
<dbReference type="AlphaFoldDB" id="A0A371RK36"/>
<dbReference type="Proteomes" id="UP000264589">
    <property type="component" value="Unassembled WGS sequence"/>
</dbReference>
<dbReference type="Pfam" id="PF02601">
    <property type="entry name" value="Exonuc_VII_L"/>
    <property type="match status" value="1"/>
</dbReference>
<evidence type="ECO:0000256" key="1">
    <source>
        <dbReference type="ARBA" id="ARBA00022490"/>
    </source>
</evidence>
<dbReference type="EMBL" id="QUQO01000001">
    <property type="protein sequence ID" value="RFB05812.1"/>
    <property type="molecule type" value="Genomic_DNA"/>
</dbReference>
<evidence type="ECO:0000256" key="4">
    <source>
        <dbReference type="ARBA" id="ARBA00022839"/>
    </source>
</evidence>
<dbReference type="GO" id="GO:0003676">
    <property type="term" value="F:nucleic acid binding"/>
    <property type="evidence" value="ECO:0007669"/>
    <property type="project" value="InterPro"/>
</dbReference>
<proteinExistence type="inferred from homology"/>
<feature type="region of interest" description="Disordered" evidence="7">
    <location>
        <begin position="482"/>
        <end position="513"/>
    </location>
</feature>
<evidence type="ECO:0000313" key="11">
    <source>
        <dbReference type="Proteomes" id="UP000264589"/>
    </source>
</evidence>
<dbReference type="GO" id="GO:0006308">
    <property type="term" value="P:DNA catabolic process"/>
    <property type="evidence" value="ECO:0007669"/>
    <property type="project" value="UniProtKB-UniRule"/>
</dbReference>
<dbReference type="FunCoup" id="A0A371RK36">
    <property type="interactions" value="277"/>
</dbReference>
<keyword evidence="4 5" id="KW-0269">Exonuclease</keyword>
<evidence type="ECO:0000259" key="8">
    <source>
        <dbReference type="Pfam" id="PF02601"/>
    </source>
</evidence>
<evidence type="ECO:0000256" key="5">
    <source>
        <dbReference type="HAMAP-Rule" id="MF_00378"/>
    </source>
</evidence>
<keyword evidence="3 5" id="KW-0378">Hydrolase</keyword>
<dbReference type="EC" id="3.1.11.6" evidence="5"/>
<evidence type="ECO:0000256" key="6">
    <source>
        <dbReference type="RuleBase" id="RU004355"/>
    </source>
</evidence>
<dbReference type="Pfam" id="PF13742">
    <property type="entry name" value="tRNA_anti_2"/>
    <property type="match status" value="1"/>
</dbReference>
<dbReference type="InterPro" id="IPR025824">
    <property type="entry name" value="OB-fold_nuc-bd_dom"/>
</dbReference>
<dbReference type="PANTHER" id="PTHR30008">
    <property type="entry name" value="EXODEOXYRIBONUCLEASE 7 LARGE SUBUNIT"/>
    <property type="match status" value="1"/>
</dbReference>
<evidence type="ECO:0000313" key="10">
    <source>
        <dbReference type="EMBL" id="RFB05812.1"/>
    </source>
</evidence>
<dbReference type="RefSeq" id="WP_116392445.1">
    <property type="nucleotide sequence ID" value="NZ_QUQO01000001.1"/>
</dbReference>
<comment type="caution">
    <text evidence="10">The sequence shown here is derived from an EMBL/GenBank/DDBJ whole genome shotgun (WGS) entry which is preliminary data.</text>
</comment>
<dbReference type="InterPro" id="IPR020579">
    <property type="entry name" value="Exonuc_VII_lsu_C"/>
</dbReference>
<accession>A0A371RK36</accession>
<keyword evidence="2 5" id="KW-0540">Nuclease</keyword>
<feature type="domain" description="OB-fold nucleic acid binding" evidence="9">
    <location>
        <begin position="8"/>
        <end position="101"/>
    </location>
</feature>
<sequence length="513" mass="55350">MADNVPEYSVTELSGAIKRTMEDAFGYVRVRGELGRVTRAGSGHCYLDLKDERAVLSSVIWKGSWSRLAVKPEQGMEVIATGRLTTFPGQSRYQLVIDQMEPAGAGALMALFEERKKRLEAEGLTASERKRSLPKMPSVIGVVTSPTGAVIRDILHRLRDRFPAHVLVWPTAVQGEACPPGVIAGIEGFNALPEGGPIPRPDVIIVARGGGSLEDLWGFNDEGVARAAAASRIPLISAVGHEPDFTLIDFTADVRAPTPTAAAEMAVPVRTELLNDLAVRGSRLAQIVTRGFERRQLAFKSAERGLGRPEALLGPSEQRFDNAALGLRRALQSRLNAAQSRYSELAGRFGPGLVRHRAELRAQQLKTLSGRLGAAPARTVEKAHARADAARLPRRALLQHVARNGEQLSVRTKTLRRLGSEKIEAAQTRLAERSRLLSSLSYMGVLERGFALVMDEGGKVVRRAGGAKDGDSVAIRFADGERAATLGKGPDTSRKAKPKSASPKAPQANLFDE</sequence>
<gene>
    <name evidence="5" type="primary">xseA</name>
    <name evidence="10" type="ORF">DX908_11355</name>
</gene>
<feature type="domain" description="Exonuclease VII large subunit C-terminal" evidence="8">
    <location>
        <begin position="126"/>
        <end position="484"/>
    </location>
</feature>
<dbReference type="OrthoDB" id="9802795at2"/>
<dbReference type="NCBIfam" id="TIGR00237">
    <property type="entry name" value="xseA"/>
    <property type="match status" value="1"/>
</dbReference>
<dbReference type="PANTHER" id="PTHR30008:SF0">
    <property type="entry name" value="EXODEOXYRIBONUCLEASE 7 LARGE SUBUNIT"/>
    <property type="match status" value="1"/>
</dbReference>
<evidence type="ECO:0000256" key="7">
    <source>
        <dbReference type="SAM" id="MobiDB-lite"/>
    </source>
</evidence>
<dbReference type="InParanoid" id="A0A371RK36"/>
<comment type="subcellular location">
    <subcellularLocation>
        <location evidence="5 6">Cytoplasm</location>
    </subcellularLocation>
</comment>
<dbReference type="InterPro" id="IPR003753">
    <property type="entry name" value="Exonuc_VII_L"/>
</dbReference>
<name>A0A371RK36_9PROT</name>
<dbReference type="CDD" id="cd04489">
    <property type="entry name" value="ExoVII_LU_OBF"/>
    <property type="match status" value="1"/>
</dbReference>
<evidence type="ECO:0000259" key="9">
    <source>
        <dbReference type="Pfam" id="PF13742"/>
    </source>
</evidence>
<organism evidence="10 11">
    <name type="scientific">Parvularcula marina</name>
    <dbReference type="NCBI Taxonomy" id="2292771"/>
    <lineage>
        <taxon>Bacteria</taxon>
        <taxon>Pseudomonadati</taxon>
        <taxon>Pseudomonadota</taxon>
        <taxon>Alphaproteobacteria</taxon>
        <taxon>Parvularculales</taxon>
        <taxon>Parvularculaceae</taxon>
        <taxon>Parvularcula</taxon>
    </lineage>
</organism>
<dbReference type="GO" id="GO:0009318">
    <property type="term" value="C:exodeoxyribonuclease VII complex"/>
    <property type="evidence" value="ECO:0007669"/>
    <property type="project" value="UniProtKB-UniRule"/>
</dbReference>
<keyword evidence="11" id="KW-1185">Reference proteome</keyword>